<proteinExistence type="predicted"/>
<evidence type="ECO:0000313" key="2">
    <source>
        <dbReference type="EMBL" id="KAJ1111246.1"/>
    </source>
</evidence>
<dbReference type="AlphaFoldDB" id="A0AAV7N5E5"/>
<reference evidence="2" key="1">
    <citation type="journal article" date="2022" name="bioRxiv">
        <title>Sequencing and chromosome-scale assembly of the giantPleurodeles waltlgenome.</title>
        <authorList>
            <person name="Brown T."/>
            <person name="Elewa A."/>
            <person name="Iarovenko S."/>
            <person name="Subramanian E."/>
            <person name="Araus A.J."/>
            <person name="Petzold A."/>
            <person name="Susuki M."/>
            <person name="Suzuki K.-i.T."/>
            <person name="Hayashi T."/>
            <person name="Toyoda A."/>
            <person name="Oliveira C."/>
            <person name="Osipova E."/>
            <person name="Leigh N.D."/>
            <person name="Simon A."/>
            <person name="Yun M.H."/>
        </authorList>
    </citation>
    <scope>NUCLEOTIDE SEQUENCE</scope>
    <source>
        <strain evidence="2">20211129_DDA</strain>
        <tissue evidence="2">Liver</tissue>
    </source>
</reference>
<evidence type="ECO:0000313" key="3">
    <source>
        <dbReference type="Proteomes" id="UP001066276"/>
    </source>
</evidence>
<protein>
    <submittedName>
        <fullName evidence="2">Uncharacterized protein</fullName>
    </submittedName>
</protein>
<organism evidence="2 3">
    <name type="scientific">Pleurodeles waltl</name>
    <name type="common">Iberian ribbed newt</name>
    <dbReference type="NCBI Taxonomy" id="8319"/>
    <lineage>
        <taxon>Eukaryota</taxon>
        <taxon>Metazoa</taxon>
        <taxon>Chordata</taxon>
        <taxon>Craniata</taxon>
        <taxon>Vertebrata</taxon>
        <taxon>Euteleostomi</taxon>
        <taxon>Amphibia</taxon>
        <taxon>Batrachia</taxon>
        <taxon>Caudata</taxon>
        <taxon>Salamandroidea</taxon>
        <taxon>Salamandridae</taxon>
        <taxon>Pleurodelinae</taxon>
        <taxon>Pleurodeles</taxon>
    </lineage>
</organism>
<name>A0AAV7N5E5_PLEWA</name>
<dbReference type="EMBL" id="JANPWB010000013">
    <property type="protein sequence ID" value="KAJ1111246.1"/>
    <property type="molecule type" value="Genomic_DNA"/>
</dbReference>
<comment type="caution">
    <text evidence="2">The sequence shown here is derived from an EMBL/GenBank/DDBJ whole genome shotgun (WGS) entry which is preliminary data.</text>
</comment>
<evidence type="ECO:0000256" key="1">
    <source>
        <dbReference type="SAM" id="MobiDB-lite"/>
    </source>
</evidence>
<dbReference type="Proteomes" id="UP001066276">
    <property type="component" value="Chromosome 9"/>
</dbReference>
<sequence>MANFKDAQTADTTSPAGVKRRLQRCLQLHSQASRPRSGPRPMAAEAEATSQLRADRAHSKMASRRH</sequence>
<keyword evidence="3" id="KW-1185">Reference proteome</keyword>
<accession>A0AAV7N5E5</accession>
<feature type="region of interest" description="Disordered" evidence="1">
    <location>
        <begin position="1"/>
        <end position="66"/>
    </location>
</feature>
<gene>
    <name evidence="2" type="ORF">NDU88_008582</name>
</gene>